<keyword evidence="4" id="KW-1185">Reference proteome</keyword>
<reference evidence="3 4" key="1">
    <citation type="submission" date="2019-02" db="EMBL/GenBank/DDBJ databases">
        <title>Halieaceae_genomes.</title>
        <authorList>
            <person name="Li S.-H."/>
        </authorList>
    </citation>
    <scope>NUCLEOTIDE SEQUENCE [LARGE SCALE GENOMIC DNA]</scope>
    <source>
        <strain evidence="3 4">JH123</strain>
    </source>
</reference>
<keyword evidence="1" id="KW-0732">Signal</keyword>
<gene>
    <name evidence="3" type="ORF">E0F26_01910</name>
</gene>
<dbReference type="SMART" id="SM00554">
    <property type="entry name" value="FAS1"/>
    <property type="match status" value="3"/>
</dbReference>
<dbReference type="Gene3D" id="2.30.180.10">
    <property type="entry name" value="FAS1 domain"/>
    <property type="match status" value="4"/>
</dbReference>
<name>A0ABY6Q3M2_9GAMM</name>
<feature type="signal peptide" evidence="1">
    <location>
        <begin position="1"/>
        <end position="24"/>
    </location>
</feature>
<proteinExistence type="predicted"/>
<accession>A0ABY6Q3M2</accession>
<dbReference type="PROSITE" id="PS50213">
    <property type="entry name" value="FAS1"/>
    <property type="match status" value="3"/>
</dbReference>
<dbReference type="RefSeq" id="WP_279242358.1">
    <property type="nucleotide sequence ID" value="NZ_CP036501.1"/>
</dbReference>
<organism evidence="3 4">
    <name type="scientific">Candidatus Paraluminiphilus aquimaris</name>
    <dbReference type="NCBI Taxonomy" id="2518994"/>
    <lineage>
        <taxon>Bacteria</taxon>
        <taxon>Pseudomonadati</taxon>
        <taxon>Pseudomonadota</taxon>
        <taxon>Gammaproteobacteria</taxon>
        <taxon>Cellvibrionales</taxon>
        <taxon>Halieaceae</taxon>
        <taxon>Candidatus Paraluminiphilus</taxon>
    </lineage>
</organism>
<dbReference type="PANTHER" id="PTHR10900:SF77">
    <property type="entry name" value="FI19380P1"/>
    <property type="match status" value="1"/>
</dbReference>
<feature type="chain" id="PRO_5045504654" evidence="1">
    <location>
        <begin position="25"/>
        <end position="1034"/>
    </location>
</feature>
<feature type="domain" description="FAS1" evidence="2">
    <location>
        <begin position="51"/>
        <end position="185"/>
    </location>
</feature>
<dbReference type="PANTHER" id="PTHR10900">
    <property type="entry name" value="PERIOSTIN-RELATED"/>
    <property type="match status" value="1"/>
</dbReference>
<feature type="domain" description="FAS1" evidence="2">
    <location>
        <begin position="335"/>
        <end position="610"/>
    </location>
</feature>
<dbReference type="EMBL" id="CP036501">
    <property type="protein sequence ID" value="UZP73560.1"/>
    <property type="molecule type" value="Genomic_DNA"/>
</dbReference>
<dbReference type="PROSITE" id="PS51257">
    <property type="entry name" value="PROKAR_LIPOPROTEIN"/>
    <property type="match status" value="1"/>
</dbReference>
<sequence>MNSITRIISHALVASLMVFLAACSESGDGVLYEDDLPTAEAPAAPTPDPGPGNIVEVATESGSFPTLLAAVEAAGLVDALSDSSASLTVFAPTEAAFAALPEGTLDSLLADPDALANVLTYHVLGSSVDASAALGLAPTTVETLNGNDIAVTKRDDENLYVNLSKVVDYDIEASNGVIHVIDSVLLPPDLTPSTMTIAEIAQADGNFDTLVAALTAANLVGTVNDPDASLTVFAPTDAAFEELGDAALNYLLNNPEILESTLLYHVVAGAELSSIDAIAAAGTSLTMANDDEATISLGETGLMIEGANIVTTDIVASNGIIHVIDVVLEAPSATGAPLAVTLASNGSFSTLAGLIEDAGLTDELMDPNANVTIFAPTDDAFAQMKRAGMFTKLLGKDAGDHLADFTNGSFGDAIVDAETETYTFPTGAQDWAGFANNADIYPLTFEEGGSITFTASAATPTNIRFRFEYQPFPDVDPAYDTATVLIDSAEATEYTIEIPSQGENTFSSFLLYVVERDQPVVVSNVIVSNDTTPAPEPDADLVNLLTYHVYGDTVYSGDAIALDGNSIEMLNGELVDISVQDGNLFVNDARVTSADIAAGNGVIHAINKVLSLPGGPTSVAADFTAGAFGNAVVDAETQTYTFPSGAEGWAGFANNADIYPISFPEGGSITFTASAAVPTNVRFRFEYKPFPDVDPAYDTANVLIDSTEPTEYTIEIPSQGENTFSSFLLYLVERDQSVVVTDVIVTSGVAAEPEPEPPASGVTADFTAGAFGNAVVDAETQTYTFPSGAEGWAGFANNAEIYPLTFTDGGSITFTASAATPTNVRFRFEYKPFPDVDPAYDTANVLIDSAEAKQYTIDIPSQGANTFSSFLLYIVERDSPVMVSDVVVSSEAAQEAPTNDATADFTAGAFGNSVVDAETQTYTFPSGAEGWAGFANNAEIYPLSFEAGGYVTFSASAATATNVRFRFEFKPFPDVDPAYDTANILIDSTDLQEYTVEVPSQGANTFSSFLLYLVERDSPVVVKDVVVSSYVPGS</sequence>
<evidence type="ECO:0000313" key="3">
    <source>
        <dbReference type="EMBL" id="UZP73560.1"/>
    </source>
</evidence>
<dbReference type="InterPro" id="IPR050904">
    <property type="entry name" value="Adhesion/Biosynth-related"/>
</dbReference>
<feature type="domain" description="FAS1" evidence="2">
    <location>
        <begin position="194"/>
        <end position="328"/>
    </location>
</feature>
<dbReference type="InterPro" id="IPR000782">
    <property type="entry name" value="FAS1_domain"/>
</dbReference>
<dbReference type="Proteomes" id="UP001317963">
    <property type="component" value="Chromosome"/>
</dbReference>
<dbReference type="Pfam" id="PF02469">
    <property type="entry name" value="Fasciclin"/>
    <property type="match status" value="4"/>
</dbReference>
<dbReference type="InterPro" id="IPR036378">
    <property type="entry name" value="FAS1_dom_sf"/>
</dbReference>
<protein>
    <submittedName>
        <fullName evidence="3">Fasciclin domain-containing protein</fullName>
    </submittedName>
</protein>
<evidence type="ECO:0000256" key="1">
    <source>
        <dbReference type="SAM" id="SignalP"/>
    </source>
</evidence>
<evidence type="ECO:0000313" key="4">
    <source>
        <dbReference type="Proteomes" id="UP001317963"/>
    </source>
</evidence>
<evidence type="ECO:0000259" key="2">
    <source>
        <dbReference type="PROSITE" id="PS50213"/>
    </source>
</evidence>
<dbReference type="SUPFAM" id="SSF82153">
    <property type="entry name" value="FAS1 domain"/>
    <property type="match status" value="3"/>
</dbReference>